<keyword evidence="2 4" id="KW-0479">Metal-binding</keyword>
<dbReference type="GO" id="GO:0009055">
    <property type="term" value="F:electron transfer activity"/>
    <property type="evidence" value="ECO:0007669"/>
    <property type="project" value="InterPro"/>
</dbReference>
<keyword evidence="8" id="KW-1185">Reference proteome</keyword>
<organism evidence="7 8">
    <name type="scientific">Thioalbus denitrificans</name>
    <dbReference type="NCBI Taxonomy" id="547122"/>
    <lineage>
        <taxon>Bacteria</taxon>
        <taxon>Pseudomonadati</taxon>
        <taxon>Pseudomonadota</taxon>
        <taxon>Gammaproteobacteria</taxon>
        <taxon>Chromatiales</taxon>
        <taxon>Ectothiorhodospiraceae</taxon>
        <taxon>Thioalbus</taxon>
    </lineage>
</organism>
<feature type="signal peptide" evidence="5">
    <location>
        <begin position="1"/>
        <end position="21"/>
    </location>
</feature>
<proteinExistence type="predicted"/>
<dbReference type="InterPro" id="IPR036909">
    <property type="entry name" value="Cyt_c-like_dom_sf"/>
</dbReference>
<comment type="caution">
    <text evidence="7">The sequence shown here is derived from an EMBL/GenBank/DDBJ whole genome shotgun (WGS) entry which is preliminary data.</text>
</comment>
<reference evidence="7 8" key="1">
    <citation type="submission" date="2018-07" db="EMBL/GenBank/DDBJ databases">
        <title>Genomic Encyclopedia of Type Strains, Phase IV (KMG-IV): sequencing the most valuable type-strain genomes for metagenomic binning, comparative biology and taxonomic classification.</title>
        <authorList>
            <person name="Goeker M."/>
        </authorList>
    </citation>
    <scope>NUCLEOTIDE SEQUENCE [LARGE SCALE GENOMIC DNA]</scope>
    <source>
        <strain evidence="7 8">DSM 26407</strain>
    </source>
</reference>
<keyword evidence="5" id="KW-0732">Signal</keyword>
<dbReference type="InterPro" id="IPR009056">
    <property type="entry name" value="Cyt_c-like_dom"/>
</dbReference>
<dbReference type="Pfam" id="PF13442">
    <property type="entry name" value="Cytochrome_CBB3"/>
    <property type="match status" value="1"/>
</dbReference>
<protein>
    <submittedName>
        <fullName evidence="7">Cbb3-type cytochrome c oxidase subunit III</fullName>
    </submittedName>
</protein>
<dbReference type="PROSITE" id="PS51007">
    <property type="entry name" value="CYTC"/>
    <property type="match status" value="1"/>
</dbReference>
<sequence>MNGIRRIAAALVLLLLSGAGAAVFAQGEHGRRFAVELAILAGDVRLLTVTTPSDLHRRGLRDRVASALGYLGLLAREAAQETGVADPGLDADIDALRAAFRGGRPQVLADGLAALQRRYPVDAPGFMPVEATPARLRTGRELYERLCIACHAVPDTNRSNPARDLFRDAREMPPEEFVARLLGGVRGVTQSGLENPLTDEELRGLLAWFRHGPSR</sequence>
<accession>A0A369CIZ4</accession>
<evidence type="ECO:0000256" key="4">
    <source>
        <dbReference type="PROSITE-ProRule" id="PRU00433"/>
    </source>
</evidence>
<evidence type="ECO:0000256" key="5">
    <source>
        <dbReference type="SAM" id="SignalP"/>
    </source>
</evidence>
<evidence type="ECO:0000256" key="3">
    <source>
        <dbReference type="ARBA" id="ARBA00023004"/>
    </source>
</evidence>
<dbReference type="SUPFAM" id="SSF46626">
    <property type="entry name" value="Cytochrome c"/>
    <property type="match status" value="1"/>
</dbReference>
<evidence type="ECO:0000313" key="8">
    <source>
        <dbReference type="Proteomes" id="UP000252707"/>
    </source>
</evidence>
<feature type="chain" id="PRO_5017001405" evidence="5">
    <location>
        <begin position="22"/>
        <end position="215"/>
    </location>
</feature>
<evidence type="ECO:0000313" key="7">
    <source>
        <dbReference type="EMBL" id="RCX33531.1"/>
    </source>
</evidence>
<dbReference type="RefSeq" id="WP_170142026.1">
    <property type="nucleotide sequence ID" value="NZ_QPJY01000001.1"/>
</dbReference>
<dbReference type="Proteomes" id="UP000252707">
    <property type="component" value="Unassembled WGS sequence"/>
</dbReference>
<dbReference type="EMBL" id="QPJY01000001">
    <property type="protein sequence ID" value="RCX33531.1"/>
    <property type="molecule type" value="Genomic_DNA"/>
</dbReference>
<name>A0A369CIZ4_9GAMM</name>
<keyword evidence="1 4" id="KW-0349">Heme</keyword>
<gene>
    <name evidence="7" type="ORF">DFQ59_101836</name>
</gene>
<dbReference type="GO" id="GO:0046872">
    <property type="term" value="F:metal ion binding"/>
    <property type="evidence" value="ECO:0007669"/>
    <property type="project" value="UniProtKB-KW"/>
</dbReference>
<dbReference type="GO" id="GO:0020037">
    <property type="term" value="F:heme binding"/>
    <property type="evidence" value="ECO:0007669"/>
    <property type="project" value="InterPro"/>
</dbReference>
<dbReference type="AlphaFoldDB" id="A0A369CIZ4"/>
<feature type="domain" description="Cytochrome c" evidence="6">
    <location>
        <begin position="134"/>
        <end position="213"/>
    </location>
</feature>
<dbReference type="Gene3D" id="1.10.760.10">
    <property type="entry name" value="Cytochrome c-like domain"/>
    <property type="match status" value="1"/>
</dbReference>
<evidence type="ECO:0000259" key="6">
    <source>
        <dbReference type="PROSITE" id="PS51007"/>
    </source>
</evidence>
<evidence type="ECO:0000256" key="2">
    <source>
        <dbReference type="ARBA" id="ARBA00022723"/>
    </source>
</evidence>
<keyword evidence="3 4" id="KW-0408">Iron</keyword>
<evidence type="ECO:0000256" key="1">
    <source>
        <dbReference type="ARBA" id="ARBA00022617"/>
    </source>
</evidence>